<gene>
    <name evidence="2" type="ORF">B0A48_03769</name>
</gene>
<dbReference type="InParanoid" id="A0A1V8TGX5"/>
<reference evidence="3" key="1">
    <citation type="submission" date="2017-03" db="EMBL/GenBank/DDBJ databases">
        <title>Genomes of endolithic fungi from Antarctica.</title>
        <authorList>
            <person name="Coleine C."/>
            <person name="Masonjones S."/>
            <person name="Stajich J.E."/>
        </authorList>
    </citation>
    <scope>NUCLEOTIDE SEQUENCE [LARGE SCALE GENOMIC DNA]</scope>
    <source>
        <strain evidence="3">CCFEE 5527</strain>
    </source>
</reference>
<dbReference type="Proteomes" id="UP000192596">
    <property type="component" value="Unassembled WGS sequence"/>
</dbReference>
<protein>
    <submittedName>
        <fullName evidence="2">Uncharacterized protein</fullName>
    </submittedName>
</protein>
<feature type="region of interest" description="Disordered" evidence="1">
    <location>
        <begin position="56"/>
        <end position="100"/>
    </location>
</feature>
<comment type="caution">
    <text evidence="2">The sequence shown here is derived from an EMBL/GenBank/DDBJ whole genome shotgun (WGS) entry which is preliminary data.</text>
</comment>
<evidence type="ECO:0000313" key="2">
    <source>
        <dbReference type="EMBL" id="OQO10472.1"/>
    </source>
</evidence>
<proteinExistence type="predicted"/>
<dbReference type="EMBL" id="NAJO01000008">
    <property type="protein sequence ID" value="OQO10472.1"/>
    <property type="molecule type" value="Genomic_DNA"/>
</dbReference>
<evidence type="ECO:0000313" key="3">
    <source>
        <dbReference type="Proteomes" id="UP000192596"/>
    </source>
</evidence>
<dbReference type="AlphaFoldDB" id="A0A1V8TGX5"/>
<sequence length="513" mass="56565">MALIEQFRLALSRLDMSPTKGSGFLASVYDHLDELVDILDNETQFDSEQIVVDASDTLPMTEKPPPDAAGPSRQTQKVDLAGKEPAQSLQTLDSNASDDAETSQLQSYDLVVRSLFEVLEQARKIAGGKVWLCPLHADPTFDTPIALRMHLVDGTHGVTEDQANVLVEHAATKPTEDIKETWETTCDAENLDGLRRVIGIGYTATLQAMSGLQDRIVIQNKARQGRRQSVLSETLPASQIASVGEVIQQRPIPISNYARTLIPTAEAKVVHPSHGRPATSDALSASTVLGERSGGQSRAIYTYPDDRRRLLVQPRVGVRLHGDIGAEAPVEEDSDTEGEAQRRTTTSFFRTVQGLPIEQTDENRIKQPEILHNRKLSTDMGGIVATEVDGVGVLTYQSAIEIARNTEDDLDSNVADYLESAVNSMQLNIESYPDSYVLSKDEFAVFNYFRSRFSGEVAEHAVDRYWRSTMLDENWHSLNDERRQDSVAVAAADKHREADEMKAYDAAVASNQG</sequence>
<evidence type="ECO:0000256" key="1">
    <source>
        <dbReference type="SAM" id="MobiDB-lite"/>
    </source>
</evidence>
<dbReference type="OrthoDB" id="5302289at2759"/>
<keyword evidence="3" id="KW-1185">Reference proteome</keyword>
<accession>A0A1V8TGX5</accession>
<organism evidence="2 3">
    <name type="scientific">Cryoendolithus antarcticus</name>
    <dbReference type="NCBI Taxonomy" id="1507870"/>
    <lineage>
        <taxon>Eukaryota</taxon>
        <taxon>Fungi</taxon>
        <taxon>Dikarya</taxon>
        <taxon>Ascomycota</taxon>
        <taxon>Pezizomycotina</taxon>
        <taxon>Dothideomycetes</taxon>
        <taxon>Dothideomycetidae</taxon>
        <taxon>Cladosporiales</taxon>
        <taxon>Cladosporiaceae</taxon>
        <taxon>Cryoendolithus</taxon>
    </lineage>
</organism>
<feature type="region of interest" description="Disordered" evidence="1">
    <location>
        <begin position="270"/>
        <end position="290"/>
    </location>
</feature>
<name>A0A1V8TGX5_9PEZI</name>